<protein>
    <recommendedName>
        <fullName evidence="3">Ribose-5-phosphate isomerase A</fullName>
        <ecNumber evidence="3">5.3.1.6</ecNumber>
    </recommendedName>
    <alternativeName>
        <fullName evidence="3">Phosphoriboisomerase A</fullName>
        <shortName evidence="3">PRI</shortName>
    </alternativeName>
</protein>
<gene>
    <name evidence="3" type="primary">rpiA</name>
    <name evidence="4" type="ORF">AAV32_15845</name>
    <name evidence="5" type="ORF">EV679_3413</name>
</gene>
<dbReference type="UniPathway" id="UPA00115">
    <property type="reaction ID" value="UER00412"/>
</dbReference>
<evidence type="ECO:0000256" key="2">
    <source>
        <dbReference type="ARBA" id="ARBA00023235"/>
    </source>
</evidence>
<evidence type="ECO:0000313" key="4">
    <source>
        <dbReference type="EMBL" id="KKO70525.1"/>
    </source>
</evidence>
<reference evidence="4 6" key="1">
    <citation type="submission" date="2015-04" db="EMBL/GenBank/DDBJ databases">
        <title>Genome sequence of Kerstersia gyiorum CG1.</title>
        <authorList>
            <person name="Greninger A.L."/>
            <person name="Kozyreva V."/>
            <person name="Chaturvedi V."/>
        </authorList>
    </citation>
    <scope>NUCLEOTIDE SEQUENCE [LARGE SCALE GENOMIC DNA]</scope>
    <source>
        <strain evidence="4 6">CG1</strain>
    </source>
</reference>
<keyword evidence="6" id="KW-1185">Reference proteome</keyword>
<dbReference type="NCBIfam" id="TIGR00021">
    <property type="entry name" value="rpiA"/>
    <property type="match status" value="1"/>
</dbReference>
<dbReference type="GO" id="GO:0005829">
    <property type="term" value="C:cytosol"/>
    <property type="evidence" value="ECO:0007669"/>
    <property type="project" value="TreeGrafter"/>
</dbReference>
<comment type="pathway">
    <text evidence="3">Carbohydrate degradation; pentose phosphate pathway; D-ribose 5-phosphate from D-ribulose 5-phosphate (non-oxidative stage): step 1/1.</text>
</comment>
<dbReference type="PANTHER" id="PTHR11934">
    <property type="entry name" value="RIBOSE-5-PHOSPHATE ISOMERASE"/>
    <property type="match status" value="1"/>
</dbReference>
<feature type="binding site" evidence="3">
    <location>
        <position position="126"/>
    </location>
    <ligand>
        <name>substrate</name>
    </ligand>
</feature>
<dbReference type="STRING" id="206506.AAV32_15845"/>
<dbReference type="RefSeq" id="WP_068374615.1">
    <property type="nucleotide sequence ID" value="NZ_CBCSEB010000020.1"/>
</dbReference>
<evidence type="ECO:0000256" key="1">
    <source>
        <dbReference type="ARBA" id="ARBA00001713"/>
    </source>
</evidence>
<proteinExistence type="inferred from homology"/>
<dbReference type="CDD" id="cd01398">
    <property type="entry name" value="RPI_A"/>
    <property type="match status" value="1"/>
</dbReference>
<comment type="catalytic activity">
    <reaction evidence="1 3">
        <text>aldehydo-D-ribose 5-phosphate = D-ribulose 5-phosphate</text>
        <dbReference type="Rhea" id="RHEA:14657"/>
        <dbReference type="ChEBI" id="CHEBI:58121"/>
        <dbReference type="ChEBI" id="CHEBI:58273"/>
        <dbReference type="EC" id="5.3.1.6"/>
    </reaction>
</comment>
<dbReference type="GO" id="GO:0009052">
    <property type="term" value="P:pentose-phosphate shunt, non-oxidative branch"/>
    <property type="evidence" value="ECO:0007669"/>
    <property type="project" value="UniProtKB-UniRule"/>
</dbReference>
<dbReference type="EC" id="5.3.1.6" evidence="3"/>
<dbReference type="Gene3D" id="3.40.50.1360">
    <property type="match status" value="1"/>
</dbReference>
<dbReference type="InterPro" id="IPR037171">
    <property type="entry name" value="NagB/RpiA_transferase-like"/>
</dbReference>
<dbReference type="SUPFAM" id="SSF75445">
    <property type="entry name" value="D-ribose-5-phosphate isomerase (RpiA), lid domain"/>
    <property type="match status" value="1"/>
</dbReference>
<dbReference type="Pfam" id="PF06026">
    <property type="entry name" value="Rib_5-P_isom_A"/>
    <property type="match status" value="1"/>
</dbReference>
<reference evidence="5 7" key="2">
    <citation type="submission" date="2019-02" db="EMBL/GenBank/DDBJ databases">
        <title>Genomic Encyclopedia of Type Strains, Phase IV (KMG-IV): sequencing the most valuable type-strain genomes for metagenomic binning, comparative biology and taxonomic classification.</title>
        <authorList>
            <person name="Goeker M."/>
        </authorList>
    </citation>
    <scope>NUCLEOTIDE SEQUENCE [LARGE SCALE GENOMIC DNA]</scope>
    <source>
        <strain evidence="5 7">DSM 16618</strain>
    </source>
</reference>
<feature type="binding site" evidence="3">
    <location>
        <begin position="33"/>
        <end position="36"/>
    </location>
    <ligand>
        <name>substrate</name>
    </ligand>
</feature>
<dbReference type="GO" id="GO:0006014">
    <property type="term" value="P:D-ribose metabolic process"/>
    <property type="evidence" value="ECO:0007669"/>
    <property type="project" value="TreeGrafter"/>
</dbReference>
<accession>A0A171KNQ8</accession>
<evidence type="ECO:0000256" key="3">
    <source>
        <dbReference type="HAMAP-Rule" id="MF_00170"/>
    </source>
</evidence>
<comment type="caution">
    <text evidence="4">The sequence shown here is derived from an EMBL/GenBank/DDBJ whole genome shotgun (WGS) entry which is preliminary data.</text>
</comment>
<dbReference type="Proteomes" id="UP000078084">
    <property type="component" value="Unassembled WGS sequence"/>
</dbReference>
<keyword evidence="2 3" id="KW-0413">Isomerase</keyword>
<dbReference type="Gene3D" id="3.30.70.260">
    <property type="match status" value="1"/>
</dbReference>
<dbReference type="PANTHER" id="PTHR11934:SF0">
    <property type="entry name" value="RIBOSE-5-PHOSPHATE ISOMERASE"/>
    <property type="match status" value="1"/>
</dbReference>
<comment type="subunit">
    <text evidence="3">Homodimer.</text>
</comment>
<dbReference type="FunFam" id="3.40.50.1360:FF:000001">
    <property type="entry name" value="Ribose-5-phosphate isomerase A"/>
    <property type="match status" value="1"/>
</dbReference>
<dbReference type="InterPro" id="IPR004788">
    <property type="entry name" value="Ribose5P_isomerase_type_A"/>
</dbReference>
<dbReference type="PATRIC" id="fig|206506.3.peg.3374"/>
<dbReference type="GO" id="GO:0004751">
    <property type="term" value="F:ribose-5-phosphate isomerase activity"/>
    <property type="evidence" value="ECO:0007669"/>
    <property type="project" value="UniProtKB-UniRule"/>
</dbReference>
<evidence type="ECO:0000313" key="6">
    <source>
        <dbReference type="Proteomes" id="UP000078084"/>
    </source>
</evidence>
<organism evidence="4 6">
    <name type="scientific">Kerstersia gyiorum</name>
    <dbReference type="NCBI Taxonomy" id="206506"/>
    <lineage>
        <taxon>Bacteria</taxon>
        <taxon>Pseudomonadati</taxon>
        <taxon>Pseudomonadota</taxon>
        <taxon>Betaproteobacteria</taxon>
        <taxon>Burkholderiales</taxon>
        <taxon>Alcaligenaceae</taxon>
        <taxon>Kerstersia</taxon>
    </lineage>
</organism>
<dbReference type="OrthoDB" id="5870696at2"/>
<evidence type="ECO:0000313" key="7">
    <source>
        <dbReference type="Proteomes" id="UP000292039"/>
    </source>
</evidence>
<dbReference type="InterPro" id="IPR020672">
    <property type="entry name" value="Ribose5P_isomerase_typA_subgr"/>
</dbReference>
<comment type="similarity">
    <text evidence="3">Belongs to the ribose 5-phosphate isomerase family.</text>
</comment>
<dbReference type="AlphaFoldDB" id="A0A171KNQ8"/>
<dbReference type="EMBL" id="SGWZ01000008">
    <property type="protein sequence ID" value="RZS63769.1"/>
    <property type="molecule type" value="Genomic_DNA"/>
</dbReference>
<dbReference type="NCBIfam" id="NF001924">
    <property type="entry name" value="PRK00702.1"/>
    <property type="match status" value="1"/>
</dbReference>
<evidence type="ECO:0000313" key="5">
    <source>
        <dbReference type="EMBL" id="RZS63769.1"/>
    </source>
</evidence>
<dbReference type="SUPFAM" id="SSF100950">
    <property type="entry name" value="NagB/RpiA/CoA transferase-like"/>
    <property type="match status" value="1"/>
</dbReference>
<name>A0A171KNQ8_9BURK</name>
<dbReference type="HAMAP" id="MF_00170">
    <property type="entry name" value="Rib_5P_isom_A"/>
    <property type="match status" value="1"/>
</dbReference>
<dbReference type="GeneID" id="99727056"/>
<feature type="binding site" evidence="3">
    <location>
        <begin position="99"/>
        <end position="102"/>
    </location>
    <ligand>
        <name>substrate</name>
    </ligand>
</feature>
<feature type="binding site" evidence="3">
    <location>
        <begin position="86"/>
        <end position="89"/>
    </location>
    <ligand>
        <name>substrate</name>
    </ligand>
</feature>
<feature type="active site" description="Proton acceptor" evidence="3">
    <location>
        <position position="108"/>
    </location>
</feature>
<sequence length="228" mass="23846">MLSQQQLKQQAADAALAYIEPMLGADVIIGVGTGSTADLFIDGLARYAGRFRGAVASSVRSAERLAGHGIAVLDLNDVQHMPVYVDGADEIDAGMNMIKGGGGALTREKIVASVADEFVCIADDSKLVRRLGRFPLPVEVIPMAREAVARALRAYGGIPALREGFVTDNGNVILDVSGLEINEPARLEQEINNLPGVVTCGLFALRGANLALLAGSDGVQRLLPGARG</sequence>
<dbReference type="Proteomes" id="UP000292039">
    <property type="component" value="Unassembled WGS sequence"/>
</dbReference>
<dbReference type="EMBL" id="LBNE01000014">
    <property type="protein sequence ID" value="KKO70525.1"/>
    <property type="molecule type" value="Genomic_DNA"/>
</dbReference>
<comment type="function">
    <text evidence="3">Catalyzes the reversible conversion of ribose-5-phosphate to ribulose 5-phosphate.</text>
</comment>